<proteinExistence type="predicted"/>
<evidence type="ECO:0000256" key="3">
    <source>
        <dbReference type="SAM" id="MobiDB-lite"/>
    </source>
</evidence>
<dbReference type="Pfam" id="PF13018">
    <property type="entry name" value="ESPR"/>
    <property type="match status" value="1"/>
</dbReference>
<evidence type="ECO:0000256" key="1">
    <source>
        <dbReference type="ARBA" id="ARBA00022729"/>
    </source>
</evidence>
<dbReference type="PROSITE" id="PS51208">
    <property type="entry name" value="AUTOTRANSPORTER"/>
    <property type="match status" value="1"/>
</dbReference>
<dbReference type="InterPro" id="IPR006315">
    <property type="entry name" value="OM_autotransptr_brl_dom"/>
</dbReference>
<dbReference type="SUPFAM" id="SSF51126">
    <property type="entry name" value="Pectin lyase-like"/>
    <property type="match status" value="3"/>
</dbReference>
<evidence type="ECO:0000313" key="6">
    <source>
        <dbReference type="Proteomes" id="UP001056681"/>
    </source>
</evidence>
<gene>
    <name evidence="5" type="ORF">IM816_02550</name>
</gene>
<accession>A0ABY4T319</accession>
<reference evidence="5" key="1">
    <citation type="submission" date="2020-10" db="EMBL/GenBank/DDBJ databases">
        <title>Whole-genome sequence of Luteibacter sp. EIF3.</title>
        <authorList>
            <person name="Friedrich I."/>
            <person name="Hertel R."/>
            <person name="Daniel R."/>
        </authorList>
    </citation>
    <scope>NUCLEOTIDE SEQUENCE</scope>
    <source>
        <strain evidence="5">EIF3</strain>
    </source>
</reference>
<dbReference type="Gene3D" id="2.40.128.130">
    <property type="entry name" value="Autotransporter beta-domain"/>
    <property type="match status" value="1"/>
</dbReference>
<dbReference type="NCBIfam" id="TIGR01414">
    <property type="entry name" value="autotrans_barl"/>
    <property type="match status" value="1"/>
</dbReference>
<dbReference type="Proteomes" id="UP001056681">
    <property type="component" value="Chromosome"/>
</dbReference>
<evidence type="ECO:0000313" key="5">
    <source>
        <dbReference type="EMBL" id="URL59016.1"/>
    </source>
</evidence>
<dbReference type="InterPro" id="IPR005546">
    <property type="entry name" value="Autotransporte_beta"/>
</dbReference>
<dbReference type="InterPro" id="IPR011050">
    <property type="entry name" value="Pectin_lyase_fold/virulence"/>
</dbReference>
<dbReference type="InterPro" id="IPR043709">
    <property type="entry name" value="DUF5649"/>
</dbReference>
<dbReference type="NCBIfam" id="TIGR02601">
    <property type="entry name" value="autotrns_rpt"/>
    <property type="match status" value="4"/>
</dbReference>
<feature type="region of interest" description="Disordered" evidence="3">
    <location>
        <begin position="1017"/>
        <end position="1039"/>
    </location>
</feature>
<dbReference type="InterPro" id="IPR012332">
    <property type="entry name" value="Autotransporter_pectin_lyase_C"/>
</dbReference>
<keyword evidence="6" id="KW-1185">Reference proteome</keyword>
<dbReference type="Pfam" id="PF03797">
    <property type="entry name" value="Autotransporter"/>
    <property type="match status" value="1"/>
</dbReference>
<keyword evidence="1" id="KW-0732">Signal</keyword>
<keyword evidence="2" id="KW-0843">Virulence</keyword>
<dbReference type="Pfam" id="PF12951">
    <property type="entry name" value="PATR"/>
    <property type="match status" value="5"/>
</dbReference>
<dbReference type="Gene3D" id="2.160.20.20">
    <property type="match status" value="1"/>
</dbReference>
<protein>
    <submittedName>
        <fullName evidence="5">Autotransporter domain-containing protein</fullName>
    </submittedName>
</protein>
<dbReference type="EMBL" id="CP063231">
    <property type="protein sequence ID" value="URL59016.1"/>
    <property type="molecule type" value="Genomic_DNA"/>
</dbReference>
<dbReference type="SUPFAM" id="SSF103515">
    <property type="entry name" value="Autotransporter"/>
    <property type="match status" value="1"/>
</dbReference>
<dbReference type="PANTHER" id="PTHR35037">
    <property type="entry name" value="C-TERMINAL REGION OF AIDA-LIKE PROTEIN"/>
    <property type="match status" value="1"/>
</dbReference>
<name>A0ABY4T319_9GAMM</name>
<dbReference type="RefSeq" id="WP_305884074.1">
    <property type="nucleotide sequence ID" value="NZ_CP063231.1"/>
</dbReference>
<evidence type="ECO:0000256" key="2">
    <source>
        <dbReference type="ARBA" id="ARBA00023026"/>
    </source>
</evidence>
<dbReference type="InterPro" id="IPR013425">
    <property type="entry name" value="Autotrns_rpt"/>
</dbReference>
<dbReference type="Pfam" id="PF18886">
    <property type="entry name" value="DUF5649"/>
    <property type="match status" value="1"/>
</dbReference>
<dbReference type="PANTHER" id="PTHR35037:SF3">
    <property type="entry name" value="C-TERMINAL REGION OF AIDA-LIKE PROTEIN"/>
    <property type="match status" value="1"/>
</dbReference>
<organism evidence="5 6">
    <name type="scientific">Luteibacter flocculans</name>
    <dbReference type="NCBI Taxonomy" id="2780091"/>
    <lineage>
        <taxon>Bacteria</taxon>
        <taxon>Pseudomonadati</taxon>
        <taxon>Pseudomonadota</taxon>
        <taxon>Gammaproteobacteria</taxon>
        <taxon>Lysobacterales</taxon>
        <taxon>Rhodanobacteraceae</taxon>
        <taxon>Luteibacter</taxon>
    </lineage>
</organism>
<dbReference type="InterPro" id="IPR024973">
    <property type="entry name" value="ESPR"/>
</dbReference>
<dbReference type="InterPro" id="IPR036709">
    <property type="entry name" value="Autotransporte_beta_dom_sf"/>
</dbReference>
<sequence>MNRVYHLVWNGALRVVQVASELSSSRGQVARDERGGMPRLRALSLAFVAAGFWLASSAASAAQCTPLDLRPCSAAGGTPSAVGGYDRLGIGGFGNGNGGNATLYPPVQVPGALSVNGNGGVGGNAMDFPVDGAGGTGGNAGTNGTLIGQNGGDGGFGSRFGGGGGGGGAGVYSTSTNISISSGVSMAGGNGGKGGDIQQGSLGGPGGGGGGGTGLILAADGTVLVTAGTLTGGAGGRGGTGGGGGSTTGAGGGGGGDGLLALGNAAQITNSGTITGGVGGAEGTGGAGPFDAGQSGAGVTLVGVNSRLINSGSISGGDAVGPTGAAGAGVITYGGGTLIQNGSLIQGGLAADGVSRASAIIFNGTLNQLLMLPGATLNGAVQVNDGGVVTISSNIPSNGGSPSLIGDVRLQGASNGASVAFATGQFDAAGINVTGSIQGTGNVTSSGGAPFSLHAVNIDGTLNLQNSNVIGLAGNITTTGQQTYGAPIQLNSAVTMQSQAAIDIVAPVIGTFALSIVTPNDITLGADVGFSNTLTSFSANGNHVVAQDSIRAGSISITTHGGPIEQSGAFVGSGANAFNAGTNDITLTNAGNDFGSGVSLVGGNIAVNSATDLTVSNVSHAANGNVSLSSGGRVILPFDVITTGAVSLTSRGGTFATGGQVSGSTVALQGDTGVSLNHDVTSTGTLNIDSAHGSLNQIAGAVTAATFTANVAGNITLTSAGNAIGAIGNVTAADFTLANTLATTVTGNVNVSSAELISPQGTVITGVLQTNVVTKIGAGTSLAVGNGGTSGTLTSDVINNGTLVFNRSDVASFTEALAGSGHFIKAGTGTLLFDGDAAPYTGDTSVQSGQLIVGSVAGSPAQLNGNVSVDSGAGLGGHGLIVGNVSLAGGASLSPGHSVGTLTVNGDLAMADGSVYDAELAASGVGDKVVVTGALSLGDVTLNVSDAGGMGPGVYTLFSYGTTLTTSNGGLRFGSTPAGQSVQLQYLTGARQINLIDYTGTSLNYWNANGLASPTQMGGGSGTWSASSSTWTDEHGSLTGPMAPQPSFAIFGGAPGTVTTDASAGALAVTGMQFLSDGYRVAGDAVDLVGLSGGAPILRVGDGSQSSAGYVATIDNVLTGTAGLNKTDAGTLVLGGLNTYTGDTTVSGGVLAIADDRNLGNAANGVQLQGGTLRITGATDTSTDRALSLVSSGAIDIADATNRFVWNGAISGAGGIAKLGAGTLVLDHANSYTGTTVLAAGTLSLGDSAAIGSGGLSLRDGSTLALANDVSLSNAVDIAGSANIDVDNGANATLVGDLVDGASAGSLVKTGAGTLRMTGNNAYSGATTIDAGTLYVGDGGTQGVLPLAIVNRGALVLDRSDNVTYAGAFSGNGTFQKLGANTLRLTGDSSAFTGTSRIAGTLQLDGALGGNLVFANGAVLTGTGKAGSASFAAGSELSPAGRGTVGSLSFTGDLTLATGMRYTVDVTDAGTSDSVTVGGRASLQGGSVVSLGSGAQWQANTTYRILTAAGGVGGTFSNVSSDLAFLTPSLVYTSNAVDLTLARNDRTFPDVAVTRNQRATAAAAESLGSGPVYDAILRMDSITAVRAFDNLSGEIHANLRGALVDDDRYQRDAINQHLLVQQADGADDVSGAWASVWGHWGNHDGDGNAARLSTNGSGLLVGADTGIGSDTRLGVALGSGHVSASARGDSASGDTRTAALYGSGHYGNVLLQAGALYSYRDIDTHRTVDVDTLGGRVAGSQHARSAQVFVEGAYAFRFDRASLAPFVNVARQQLRTDHLHEQPGPAALDVMGETSSQTFGTLGLRGNWTLSDEGGMAAFGSVGWQHAWGDTDTLSRQRFVAGGDTFQVAGTPIAENAGVATMGLRFKPAPSVTIDASYMGQFASHAKDQSARLSVNWAF</sequence>
<feature type="domain" description="Autotransporter" evidence="4">
    <location>
        <begin position="1625"/>
        <end position="1899"/>
    </location>
</feature>
<dbReference type="InterPro" id="IPR051551">
    <property type="entry name" value="Autotransporter_adhesion"/>
</dbReference>
<dbReference type="SMART" id="SM00869">
    <property type="entry name" value="Autotransporter"/>
    <property type="match status" value="1"/>
</dbReference>
<evidence type="ECO:0000259" key="4">
    <source>
        <dbReference type="PROSITE" id="PS51208"/>
    </source>
</evidence>